<dbReference type="InterPro" id="IPR042267">
    <property type="entry name" value="VTC_sf"/>
</dbReference>
<dbReference type="Pfam" id="PF09359">
    <property type="entry name" value="VTC"/>
    <property type="match status" value="1"/>
</dbReference>
<dbReference type="EMBL" id="CP047591">
    <property type="protein sequence ID" value="QHI72857.1"/>
    <property type="molecule type" value="Genomic_DNA"/>
</dbReference>
<dbReference type="Gene3D" id="3.20.100.30">
    <property type="entry name" value="VTC, catalytic tunnel domain"/>
    <property type="match status" value="1"/>
</dbReference>
<proteinExistence type="predicted"/>
<gene>
    <name evidence="2" type="ORF">Ami3637_10970</name>
</gene>
<feature type="domain" description="VTC" evidence="1">
    <location>
        <begin position="7"/>
        <end position="229"/>
    </location>
</feature>
<evidence type="ECO:0000313" key="3">
    <source>
        <dbReference type="Proteomes" id="UP000463883"/>
    </source>
</evidence>
<dbReference type="RefSeq" id="WP_162362624.1">
    <property type="nucleotide sequence ID" value="NZ_CP047591.1"/>
</dbReference>
<dbReference type="CDD" id="cd07750">
    <property type="entry name" value="PolyPPase_VTC_like"/>
    <property type="match status" value="1"/>
</dbReference>
<evidence type="ECO:0000313" key="2">
    <source>
        <dbReference type="EMBL" id="QHI72857.1"/>
    </source>
</evidence>
<reference evidence="2 3" key="1">
    <citation type="submission" date="2020-01" db="EMBL/GenBank/DDBJ databases">
        <title>Genomic analysis of Aminipila sp. CBA3637.</title>
        <authorList>
            <person name="Kim Y.B."/>
            <person name="Roh S.W."/>
        </authorList>
    </citation>
    <scope>NUCLEOTIDE SEQUENCE [LARGE SCALE GENOMIC DNA]</scope>
    <source>
        <strain evidence="2 3">CBA3637</strain>
    </source>
</reference>
<keyword evidence="3" id="KW-1185">Reference proteome</keyword>
<sequence>MAIEVFNRFEKKYFVKEEQMTRVLSEIEKHMTPDKNNLNRETYSICNIYFDTENDDLIRSSLSKPVYKEKVRLRTYGIPKKDDIAFLEIKKKVQGLVNKRRTKIKIQDAYRFIENGGKIGVEQYMNVQVLRELSFMTQKYKLYPKVMIAYDRMAYFEKQNPDLRVSFDINIRARRNHLKLEEGTQGEALLEAGMWLMEIKTSKAMPLWLTGLLSREQIRPVSFSKYGTEFKNYLSSKKDKEVIYA</sequence>
<dbReference type="KEGG" id="amic:Ami3637_10970"/>
<name>A0A6P1MG36_9FIRM</name>
<dbReference type="Proteomes" id="UP000463883">
    <property type="component" value="Chromosome"/>
</dbReference>
<dbReference type="AlphaFoldDB" id="A0A6P1MG36"/>
<organism evidence="2 3">
    <name type="scientific">Aminipila terrae</name>
    <dbReference type="NCBI Taxonomy" id="2697030"/>
    <lineage>
        <taxon>Bacteria</taxon>
        <taxon>Bacillati</taxon>
        <taxon>Bacillota</taxon>
        <taxon>Clostridia</taxon>
        <taxon>Peptostreptococcales</taxon>
        <taxon>Anaerovoracaceae</taxon>
        <taxon>Aminipila</taxon>
    </lineage>
</organism>
<dbReference type="InterPro" id="IPR018966">
    <property type="entry name" value="VTC_domain"/>
</dbReference>
<protein>
    <submittedName>
        <fullName evidence="2">VTC domain-containing protein</fullName>
    </submittedName>
</protein>
<evidence type="ECO:0000259" key="1">
    <source>
        <dbReference type="Pfam" id="PF09359"/>
    </source>
</evidence>
<dbReference type="GO" id="GO:0006799">
    <property type="term" value="P:polyphosphate biosynthetic process"/>
    <property type="evidence" value="ECO:0007669"/>
    <property type="project" value="UniProtKB-ARBA"/>
</dbReference>
<accession>A0A6P1MG36</accession>